<name>C5T5R3_ACIDE</name>
<dbReference type="EMBL" id="ACQT01000070">
    <property type="protein sequence ID" value="EER60174.1"/>
    <property type="molecule type" value="Genomic_DNA"/>
</dbReference>
<dbReference type="Proteomes" id="UP000003856">
    <property type="component" value="Unassembled WGS sequence"/>
</dbReference>
<gene>
    <name evidence="1" type="ORF">AcdelDRAFT_2243</name>
</gene>
<dbReference type="OrthoDB" id="8527422at2"/>
<protein>
    <submittedName>
        <fullName evidence="1">4-oxalocrotonate tautomerase</fullName>
    </submittedName>
</protein>
<comment type="caution">
    <text evidence="1">The sequence shown here is derived from an EMBL/GenBank/DDBJ whole genome shotgun (WGS) entry which is preliminary data.</text>
</comment>
<evidence type="ECO:0000313" key="2">
    <source>
        <dbReference type="Proteomes" id="UP000003856"/>
    </source>
</evidence>
<proteinExistence type="predicted"/>
<dbReference type="InterPro" id="IPR014347">
    <property type="entry name" value="Tautomerase/MIF_sf"/>
</dbReference>
<evidence type="ECO:0000313" key="1">
    <source>
        <dbReference type="EMBL" id="EER60174.1"/>
    </source>
</evidence>
<organism evidence="1 2">
    <name type="scientific">Acidovorax delafieldii 2AN</name>
    <dbReference type="NCBI Taxonomy" id="573060"/>
    <lineage>
        <taxon>Bacteria</taxon>
        <taxon>Pseudomonadati</taxon>
        <taxon>Pseudomonadota</taxon>
        <taxon>Betaproteobacteria</taxon>
        <taxon>Burkholderiales</taxon>
        <taxon>Comamonadaceae</taxon>
        <taxon>Acidovorax</taxon>
    </lineage>
</organism>
<keyword evidence="2" id="KW-1185">Reference proteome</keyword>
<sequence>MPTYHIEMMEGRAIEQTTKRGAEVNRASAPILGCSPDSMDMVVTGAERESRATDGALRPQPS</sequence>
<dbReference type="SUPFAM" id="SSF55331">
    <property type="entry name" value="Tautomerase/MIF"/>
    <property type="match status" value="1"/>
</dbReference>
<accession>C5T5R3</accession>
<dbReference type="RefSeq" id="WP_005796552.1">
    <property type="nucleotide sequence ID" value="NZ_ACQT01000070.1"/>
</dbReference>
<dbReference type="AlphaFoldDB" id="C5T5R3"/>
<dbReference type="PATRIC" id="fig|573060.9.peg.2848"/>
<dbReference type="Gene3D" id="3.30.429.10">
    <property type="entry name" value="Macrophage Migration Inhibitory Factor"/>
    <property type="match status" value="1"/>
</dbReference>
<reference evidence="1 2" key="1">
    <citation type="submission" date="2009-05" db="EMBL/GenBank/DDBJ databases">
        <title>The draft genome of Acidovorax delafieldii 2AN.</title>
        <authorList>
            <consortium name="US DOE Joint Genome Institute (JGI-PGF)"/>
            <person name="Lucas S."/>
            <person name="Copeland A."/>
            <person name="Lapidus A."/>
            <person name="Glavina del Rio T."/>
            <person name="Tice H."/>
            <person name="Bruce D."/>
            <person name="Goodwin L."/>
            <person name="Pitluck S."/>
            <person name="Larimer F."/>
            <person name="Land M.L."/>
            <person name="Hauser L."/>
            <person name="Shelobolina E.S."/>
            <person name="Picardal F."/>
            <person name="Roden E."/>
            <person name="Emerson D."/>
        </authorList>
    </citation>
    <scope>NUCLEOTIDE SEQUENCE [LARGE SCALE GENOMIC DNA]</scope>
    <source>
        <strain evidence="1 2">2AN</strain>
    </source>
</reference>